<dbReference type="GO" id="GO:0045454">
    <property type="term" value="P:cell redox homeostasis"/>
    <property type="evidence" value="ECO:0007669"/>
    <property type="project" value="InterPro"/>
</dbReference>
<dbReference type="GO" id="GO:0034599">
    <property type="term" value="P:cellular response to oxidative stress"/>
    <property type="evidence" value="ECO:0007669"/>
    <property type="project" value="TreeGrafter"/>
</dbReference>
<dbReference type="OrthoDB" id="9795531at2"/>
<feature type="domain" description="Glutaredoxin" evidence="8">
    <location>
        <begin position="20"/>
        <end position="80"/>
    </location>
</feature>
<accession>Q10XD7</accession>
<dbReference type="Pfam" id="PF00462">
    <property type="entry name" value="Glutaredoxin"/>
    <property type="match status" value="1"/>
</dbReference>
<comment type="function">
    <text evidence="1 7">Has a glutathione-disulfide oxidoreductase activity in the presence of NADPH and glutathione reductase. Reduces low molecular weight disulfides and proteins.</text>
</comment>
<dbReference type="InterPro" id="IPR002109">
    <property type="entry name" value="Glutaredoxin"/>
</dbReference>
<keyword evidence="6 7" id="KW-0676">Redox-active center</keyword>
<dbReference type="HOGENOM" id="CLU_026126_7_3_3"/>
<dbReference type="KEGG" id="ter:Tery_4078"/>
<keyword evidence="4 7" id="KW-0249">Electron transport</keyword>
<dbReference type="PROSITE" id="PS00195">
    <property type="entry name" value="GLUTAREDOXIN_1"/>
    <property type="match status" value="1"/>
</dbReference>
<comment type="similarity">
    <text evidence="2 7">Belongs to the glutaredoxin family.</text>
</comment>
<proteinExistence type="inferred from homology"/>
<dbReference type="InterPro" id="IPR014025">
    <property type="entry name" value="Glutaredoxin_subgr"/>
</dbReference>
<dbReference type="NCBIfam" id="TIGR02181">
    <property type="entry name" value="GRX_bact"/>
    <property type="match status" value="1"/>
</dbReference>
<dbReference type="CDD" id="cd03418">
    <property type="entry name" value="GRX_GRXb_1_3_like"/>
    <property type="match status" value="1"/>
</dbReference>
<dbReference type="FunFam" id="3.40.30.10:FF:000018">
    <property type="entry name" value="Glutaredoxin"/>
    <property type="match status" value="1"/>
</dbReference>
<evidence type="ECO:0000256" key="4">
    <source>
        <dbReference type="ARBA" id="ARBA00022982"/>
    </source>
</evidence>
<evidence type="ECO:0000256" key="3">
    <source>
        <dbReference type="ARBA" id="ARBA00022448"/>
    </source>
</evidence>
<name>Q10XD7_TRIEI</name>
<reference evidence="9" key="1">
    <citation type="submission" date="2006-06" db="EMBL/GenBank/DDBJ databases">
        <title>Complete sequence of Trichodesmium erythraeum IMS101.</title>
        <authorList>
            <consortium name="US DOE Joint Genome Institute"/>
            <person name="Copeland A."/>
            <person name="Lucas S."/>
            <person name="Lapidus A."/>
            <person name="Barry K."/>
            <person name="Detter J.C."/>
            <person name="Glavina del Rio T."/>
            <person name="Hammon N."/>
            <person name="Israni S."/>
            <person name="Dalin E."/>
            <person name="Tice H."/>
            <person name="Pitluck S."/>
            <person name="Kiss H."/>
            <person name="Munk A.C."/>
            <person name="Brettin T."/>
            <person name="Bruce D."/>
            <person name="Han C."/>
            <person name="Tapia R."/>
            <person name="Gilna P."/>
            <person name="Schmutz J."/>
            <person name="Larimer F."/>
            <person name="Land M."/>
            <person name="Hauser L."/>
            <person name="Kyrpides N."/>
            <person name="Kim E."/>
            <person name="Richardson P."/>
        </authorList>
    </citation>
    <scope>NUCLEOTIDE SEQUENCE [LARGE SCALE GENOMIC DNA]</scope>
    <source>
        <strain evidence="9">IMS101</strain>
    </source>
</reference>
<keyword evidence="3 7" id="KW-0813">Transport</keyword>
<evidence type="ECO:0000256" key="6">
    <source>
        <dbReference type="ARBA" id="ARBA00023284"/>
    </source>
</evidence>
<dbReference type="EMBL" id="CP000393">
    <property type="protein sequence ID" value="ABG53087.1"/>
    <property type="molecule type" value="Genomic_DNA"/>
</dbReference>
<dbReference type="InterPro" id="IPR011767">
    <property type="entry name" value="GLR_AS"/>
</dbReference>
<evidence type="ECO:0000256" key="1">
    <source>
        <dbReference type="ARBA" id="ARBA00002549"/>
    </source>
</evidence>
<dbReference type="GO" id="GO:0015038">
    <property type="term" value="F:glutathione disulfide oxidoreductase activity"/>
    <property type="evidence" value="ECO:0007669"/>
    <property type="project" value="UniProtKB-UniRule"/>
</dbReference>
<dbReference type="AlphaFoldDB" id="Q10XD7"/>
<dbReference type="PANTHER" id="PTHR45694">
    <property type="entry name" value="GLUTAREDOXIN 2"/>
    <property type="match status" value="1"/>
</dbReference>
<protein>
    <recommendedName>
        <fullName evidence="7">Glutaredoxin</fullName>
    </recommendedName>
</protein>
<dbReference type="InterPro" id="IPR011900">
    <property type="entry name" value="GRX_bact"/>
</dbReference>
<dbReference type="STRING" id="203124.Tery_4078"/>
<evidence type="ECO:0000256" key="2">
    <source>
        <dbReference type="ARBA" id="ARBA00007787"/>
    </source>
</evidence>
<dbReference type="Gene3D" id="3.40.30.10">
    <property type="entry name" value="Glutaredoxin"/>
    <property type="match status" value="1"/>
</dbReference>
<evidence type="ECO:0000259" key="8">
    <source>
        <dbReference type="Pfam" id="PF00462"/>
    </source>
</evidence>
<dbReference type="PRINTS" id="PR00160">
    <property type="entry name" value="GLUTAREDOXIN"/>
</dbReference>
<evidence type="ECO:0000256" key="7">
    <source>
        <dbReference type="RuleBase" id="RU364065"/>
    </source>
</evidence>
<dbReference type="eggNOG" id="COG0695">
    <property type="taxonomic scope" value="Bacteria"/>
</dbReference>
<dbReference type="SUPFAM" id="SSF52833">
    <property type="entry name" value="Thioredoxin-like"/>
    <property type="match status" value="1"/>
</dbReference>
<gene>
    <name evidence="9" type="ordered locus">Tery_4078</name>
</gene>
<keyword evidence="7" id="KW-0963">Cytoplasm</keyword>
<organism evidence="9">
    <name type="scientific">Trichodesmium erythraeum (strain IMS101)</name>
    <dbReference type="NCBI Taxonomy" id="203124"/>
    <lineage>
        <taxon>Bacteria</taxon>
        <taxon>Bacillati</taxon>
        <taxon>Cyanobacteriota</taxon>
        <taxon>Cyanophyceae</taxon>
        <taxon>Oscillatoriophycideae</taxon>
        <taxon>Oscillatoriales</taxon>
        <taxon>Microcoleaceae</taxon>
        <taxon>Trichodesmium</taxon>
    </lineage>
</organism>
<dbReference type="PANTHER" id="PTHR45694:SF18">
    <property type="entry name" value="GLUTAREDOXIN-1-RELATED"/>
    <property type="match status" value="1"/>
</dbReference>
<dbReference type="RefSeq" id="WP_011613417.1">
    <property type="nucleotide sequence ID" value="NC_008312.1"/>
</dbReference>
<dbReference type="PROSITE" id="PS51354">
    <property type="entry name" value="GLUTAREDOXIN_2"/>
    <property type="match status" value="1"/>
</dbReference>
<keyword evidence="5" id="KW-1015">Disulfide bond</keyword>
<sequence length="105" mass="12239">MLDFLNPILGRHPERMKAKVEIYTWQTCPYCIRAKLLLWWKGVNYTEYKIDGNESARNSMSERANRSRTVPQIFINNQHIGGCDDIYALDNKGQLEPLLIEVLPD</sequence>
<evidence type="ECO:0000313" key="9">
    <source>
        <dbReference type="EMBL" id="ABG53087.1"/>
    </source>
</evidence>
<dbReference type="GO" id="GO:0005737">
    <property type="term" value="C:cytoplasm"/>
    <property type="evidence" value="ECO:0007669"/>
    <property type="project" value="TreeGrafter"/>
</dbReference>
<dbReference type="InterPro" id="IPR036249">
    <property type="entry name" value="Thioredoxin-like_sf"/>
</dbReference>
<evidence type="ECO:0000256" key="5">
    <source>
        <dbReference type="ARBA" id="ARBA00023157"/>
    </source>
</evidence>